<comment type="caution">
    <text evidence="5">The sequence shown here is derived from an EMBL/GenBank/DDBJ whole genome shotgun (WGS) entry which is preliminary data.</text>
</comment>
<accession>A0A7W2KHH5</accession>
<dbReference type="GO" id="GO:0043041">
    <property type="term" value="P:amino acid activation for nonribosomal peptide biosynthetic process"/>
    <property type="evidence" value="ECO:0007669"/>
    <property type="project" value="TreeGrafter"/>
</dbReference>
<dbReference type="InterPro" id="IPR036736">
    <property type="entry name" value="ACP-like_sf"/>
</dbReference>
<reference evidence="5 6" key="1">
    <citation type="submission" date="2020-07" db="EMBL/GenBank/DDBJ databases">
        <title>Diversity of carbapenemase encoding genes among Pseudomonas putida group clinical isolates in a tertiary Brazilian hospital.</title>
        <authorList>
            <person name="Alberto-Lei F."/>
            <person name="Nodari C.S."/>
            <person name="Streling A.P."/>
            <person name="Paulino J.T."/>
            <person name="Bessa-Neto F.O."/>
            <person name="Cayo R."/>
            <person name="Gales A.C."/>
        </authorList>
    </citation>
    <scope>NUCLEOTIDE SEQUENCE [LARGE SCALE GENOMIC DNA]</scope>
    <source>
        <strain evidence="5 6">12815</strain>
    </source>
</reference>
<dbReference type="InterPro" id="IPR020802">
    <property type="entry name" value="TesA-like"/>
</dbReference>
<feature type="domain" description="Carrier" evidence="4">
    <location>
        <begin position="443"/>
        <end position="517"/>
    </location>
</feature>
<dbReference type="GO" id="GO:0009239">
    <property type="term" value="P:enterobactin biosynthetic process"/>
    <property type="evidence" value="ECO:0007669"/>
    <property type="project" value="TreeGrafter"/>
</dbReference>
<evidence type="ECO:0000256" key="2">
    <source>
        <dbReference type="ARBA" id="ARBA00022450"/>
    </source>
</evidence>
<dbReference type="SMART" id="SM00824">
    <property type="entry name" value="PKS_TE"/>
    <property type="match status" value="1"/>
</dbReference>
<dbReference type="Gene3D" id="3.30.300.30">
    <property type="match status" value="1"/>
</dbReference>
<dbReference type="Gene3D" id="3.40.50.1820">
    <property type="entry name" value="alpha/beta hydrolase"/>
    <property type="match status" value="2"/>
</dbReference>
<dbReference type="InterPro" id="IPR020845">
    <property type="entry name" value="AMP-binding_CS"/>
</dbReference>
<dbReference type="InterPro" id="IPR006162">
    <property type="entry name" value="Ppantetheine_attach_site"/>
</dbReference>
<protein>
    <submittedName>
        <fullName evidence="5">Alpha/beta fold hydrolase</fullName>
    </submittedName>
</protein>
<dbReference type="GO" id="GO:0047527">
    <property type="term" value="F:2,3-dihydroxybenzoate-serine ligase activity"/>
    <property type="evidence" value="ECO:0007669"/>
    <property type="project" value="TreeGrafter"/>
</dbReference>
<dbReference type="GO" id="GO:0005829">
    <property type="term" value="C:cytosol"/>
    <property type="evidence" value="ECO:0007669"/>
    <property type="project" value="TreeGrafter"/>
</dbReference>
<dbReference type="InterPro" id="IPR042099">
    <property type="entry name" value="ANL_N_sf"/>
</dbReference>
<dbReference type="SUPFAM" id="SSF53474">
    <property type="entry name" value="alpha/beta-Hydrolases"/>
    <property type="match status" value="2"/>
</dbReference>
<dbReference type="FunFam" id="2.30.38.10:FF:000001">
    <property type="entry name" value="Non-ribosomal peptide synthetase PvdI"/>
    <property type="match status" value="1"/>
</dbReference>
<evidence type="ECO:0000259" key="4">
    <source>
        <dbReference type="PROSITE" id="PS50075"/>
    </source>
</evidence>
<dbReference type="InterPro" id="IPR045851">
    <property type="entry name" value="AMP-bd_C_sf"/>
</dbReference>
<dbReference type="SUPFAM" id="SSF56801">
    <property type="entry name" value="Acetyl-CoA synthetase-like"/>
    <property type="match status" value="1"/>
</dbReference>
<dbReference type="GO" id="GO:0031177">
    <property type="term" value="F:phosphopantetheine binding"/>
    <property type="evidence" value="ECO:0007669"/>
    <property type="project" value="InterPro"/>
</dbReference>
<dbReference type="GO" id="GO:0009366">
    <property type="term" value="C:enterobactin synthetase complex"/>
    <property type="evidence" value="ECO:0007669"/>
    <property type="project" value="TreeGrafter"/>
</dbReference>
<dbReference type="SUPFAM" id="SSF47336">
    <property type="entry name" value="ACP-like"/>
    <property type="match status" value="1"/>
</dbReference>
<proteinExistence type="predicted"/>
<feature type="non-terminal residue" evidence="5">
    <location>
        <position position="1"/>
    </location>
</feature>
<dbReference type="FunFam" id="1.10.1200.10:FF:000005">
    <property type="entry name" value="Nonribosomal peptide synthetase 1"/>
    <property type="match status" value="1"/>
</dbReference>
<evidence type="ECO:0000256" key="1">
    <source>
        <dbReference type="ARBA" id="ARBA00001957"/>
    </source>
</evidence>
<keyword evidence="3" id="KW-0597">Phosphoprotein</keyword>
<dbReference type="Proteomes" id="UP000545074">
    <property type="component" value="Unassembled WGS sequence"/>
</dbReference>
<dbReference type="InterPro" id="IPR000873">
    <property type="entry name" value="AMP-dep_synth/lig_dom"/>
</dbReference>
<dbReference type="PANTHER" id="PTHR45527">
    <property type="entry name" value="NONRIBOSOMAL PEPTIDE SYNTHETASE"/>
    <property type="match status" value="1"/>
</dbReference>
<name>A0A7W2KHH5_9PSED</name>
<dbReference type="GO" id="GO:0016787">
    <property type="term" value="F:hydrolase activity"/>
    <property type="evidence" value="ECO:0007669"/>
    <property type="project" value="UniProtKB-KW"/>
</dbReference>
<dbReference type="Gene3D" id="1.10.1200.10">
    <property type="entry name" value="ACP-like"/>
    <property type="match status" value="1"/>
</dbReference>
<dbReference type="SMART" id="SM00823">
    <property type="entry name" value="PKS_PP"/>
    <property type="match status" value="1"/>
</dbReference>
<dbReference type="Pfam" id="PF00501">
    <property type="entry name" value="AMP-binding"/>
    <property type="match status" value="1"/>
</dbReference>
<gene>
    <name evidence="5" type="ORF">H4C80_15970</name>
</gene>
<keyword evidence="2" id="KW-0596">Phosphopantetheine</keyword>
<dbReference type="PROSITE" id="PS50075">
    <property type="entry name" value="CARRIER"/>
    <property type="match status" value="1"/>
</dbReference>
<dbReference type="InterPro" id="IPR029058">
    <property type="entry name" value="AB_hydrolase_fold"/>
</dbReference>
<sequence length="1085" mass="116285">TDSAPVAVLVHAATRHVPEAGLLIDLDQPSWASLPATNPVVAGLNARHLAYVIYTSGSTGLPKGVMNEHAGVVNRLRWMQDAYGLDAADVVLQKTPFSFDVSVWEFLWPLQTGARLVMARPGGHRDPEYLREVITREHVTTLHFVPSMLDVFLSSTAPVAGAATQAPVGAASCRERAAQRPQDFQADTITAGAAAQPDHNPMPRLPLVRVICSGEALPGNLVRRFHAQLPTVELHNLYGPTEAAVDVSAWHCTSAPDNTPIGKPIANTTLYILDDQQQPVPQGVAGELYIGGVQVARGYLNRAELTAERFIDDPFVPGARLYRTGDLARHLPDGNIEYLGRNDDQVKLRGLRIELGEIQAGLTAIEGVKEAVVLAHDQRLVAYYTGDAQPVDTLRSALLTHLPEFMVPAQFMPLQALPLSPNGKLDRKALPAPGAVLERPFEAPQGDTEHLLAALWAELLGVERVGRHDNFFELGGHSLAAIRLLDRLSKAGLQAALNDVFQQPSVALLAARLDDNTRQAGGAVTVRTGTAGTPLFLVHEFTGLDFYFPVLGQQLGGEFAIYGLPGVPAEQPQPRTLECLARYHIGQMRQVQPHGPYRLAGWSFGGIVAFEIANQLLGADESVEFVGLIDTYAPRLADQGKARWAGQYALERQLLLNCSAFWRTQGPAAAGKVAHLQQLEAVQADFATLLATCRTQGLLYGLWASMSDAQLLHYFSRELAHGYALAHYRPAPLHIPVHLFRAEQGPDPLPTLGWGEALPGQRLQTLTVPGDHRSLMQAPHVAALGQVMSEALAGCPDAVAPAPVAHVAIQSGHAGHAPLFCVPGAGDSVTSFIGLAEALGPDWPLHGLQARGLDGAGIPHSTVEAAADSHVQAIEAVYPHGPLNLVGHSFGGWVAHAIAARLQAKGRPVRSLTLIDSEAPGAGGTCGQPYTFGEALQQLVEALQRSTGKTLAIDPAAFALATADEQLRQLHAGMVRNGLLPARSTPAVLEGTVRTFATALRTVYRPSLMYTGPVGLVLVDDPQLDALGNAREHAAMQEGWQQLMPQLSLWQGPGDHFSILKVPDVFSLAAWWHDGQAVQHGKVSP</sequence>
<evidence type="ECO:0000256" key="3">
    <source>
        <dbReference type="ARBA" id="ARBA00022553"/>
    </source>
</evidence>
<dbReference type="PROSITE" id="PS00455">
    <property type="entry name" value="AMP_BINDING"/>
    <property type="match status" value="1"/>
</dbReference>
<keyword evidence="5" id="KW-0378">Hydrolase</keyword>
<organism evidence="5 6">
    <name type="scientific">Pseudomonas juntendi</name>
    <dbReference type="NCBI Taxonomy" id="2666183"/>
    <lineage>
        <taxon>Bacteria</taxon>
        <taxon>Pseudomonadati</taxon>
        <taxon>Pseudomonadota</taxon>
        <taxon>Gammaproteobacteria</taxon>
        <taxon>Pseudomonadales</taxon>
        <taxon>Pseudomonadaceae</taxon>
        <taxon>Pseudomonas</taxon>
    </lineage>
</organism>
<dbReference type="InterPro" id="IPR009081">
    <property type="entry name" value="PP-bd_ACP"/>
</dbReference>
<dbReference type="RefSeq" id="WP_182389871.1">
    <property type="nucleotide sequence ID" value="NZ_JACGCX010000009.1"/>
</dbReference>
<evidence type="ECO:0000313" key="5">
    <source>
        <dbReference type="EMBL" id="MBA6098618.1"/>
    </source>
</evidence>
<dbReference type="Gene3D" id="3.40.50.12780">
    <property type="entry name" value="N-terminal domain of ligase-like"/>
    <property type="match status" value="1"/>
</dbReference>
<dbReference type="AlphaFoldDB" id="A0A7W2KHH5"/>
<dbReference type="InterPro" id="IPR020806">
    <property type="entry name" value="PKS_PP-bd"/>
</dbReference>
<dbReference type="Pfam" id="PF00550">
    <property type="entry name" value="PP-binding"/>
    <property type="match status" value="1"/>
</dbReference>
<dbReference type="EMBL" id="JACGCX010000009">
    <property type="protein sequence ID" value="MBA6098618.1"/>
    <property type="molecule type" value="Genomic_DNA"/>
</dbReference>
<comment type="cofactor">
    <cofactor evidence="1">
        <name>pantetheine 4'-phosphate</name>
        <dbReference type="ChEBI" id="CHEBI:47942"/>
    </cofactor>
</comment>
<dbReference type="PANTHER" id="PTHR45527:SF1">
    <property type="entry name" value="FATTY ACID SYNTHASE"/>
    <property type="match status" value="1"/>
</dbReference>
<dbReference type="Pfam" id="PF00975">
    <property type="entry name" value="Thioesterase"/>
    <property type="match status" value="2"/>
</dbReference>
<dbReference type="InterPro" id="IPR001031">
    <property type="entry name" value="Thioesterase"/>
</dbReference>
<evidence type="ECO:0000313" key="6">
    <source>
        <dbReference type="Proteomes" id="UP000545074"/>
    </source>
</evidence>
<dbReference type="PROSITE" id="PS00012">
    <property type="entry name" value="PHOSPHOPANTETHEINE"/>
    <property type="match status" value="1"/>
</dbReference>